<dbReference type="VEuPathDB" id="FungiDB:ASPZODRAFT_984179"/>
<dbReference type="GeneID" id="34617041"/>
<sequence length="144" mass="16258">MTSGPVYQMRAAGGASAAIKIAPFPLLVSNLQRRFRDRIQSSYRSELEPLETNTNPRGPFIPLPSPLIFRSNLFISFLGAAHRPPEPAPQNSPEKKRFLLLRPRHGRRGQKARFSLWLELNRNSRLESHCIVLADSTQAFPDVV</sequence>
<dbReference type="Proteomes" id="UP000184188">
    <property type="component" value="Unassembled WGS sequence"/>
</dbReference>
<evidence type="ECO:0000313" key="2">
    <source>
        <dbReference type="Proteomes" id="UP000184188"/>
    </source>
</evidence>
<keyword evidence="2" id="KW-1185">Reference proteome</keyword>
<evidence type="ECO:0000313" key="1">
    <source>
        <dbReference type="EMBL" id="OJJ49616.1"/>
    </source>
</evidence>
<proteinExistence type="predicted"/>
<protein>
    <submittedName>
        <fullName evidence="1">Uncharacterized protein</fullName>
    </submittedName>
</protein>
<accession>A0A1L9SR83</accession>
<organism evidence="1 2">
    <name type="scientific">Penicilliopsis zonata CBS 506.65</name>
    <dbReference type="NCBI Taxonomy" id="1073090"/>
    <lineage>
        <taxon>Eukaryota</taxon>
        <taxon>Fungi</taxon>
        <taxon>Dikarya</taxon>
        <taxon>Ascomycota</taxon>
        <taxon>Pezizomycotina</taxon>
        <taxon>Eurotiomycetes</taxon>
        <taxon>Eurotiomycetidae</taxon>
        <taxon>Eurotiales</taxon>
        <taxon>Aspergillaceae</taxon>
        <taxon>Penicilliopsis</taxon>
    </lineage>
</organism>
<gene>
    <name evidence="1" type="ORF">ASPZODRAFT_984179</name>
</gene>
<dbReference type="EMBL" id="KV878337">
    <property type="protein sequence ID" value="OJJ49616.1"/>
    <property type="molecule type" value="Genomic_DNA"/>
</dbReference>
<dbReference type="AlphaFoldDB" id="A0A1L9SR83"/>
<name>A0A1L9SR83_9EURO</name>
<dbReference type="RefSeq" id="XP_022584126.1">
    <property type="nucleotide sequence ID" value="XM_022730577.1"/>
</dbReference>
<reference evidence="2" key="1">
    <citation type="journal article" date="2017" name="Genome Biol.">
        <title>Comparative genomics reveals high biological diversity and specific adaptations in the industrially and medically important fungal genus Aspergillus.</title>
        <authorList>
            <person name="de Vries R.P."/>
            <person name="Riley R."/>
            <person name="Wiebenga A."/>
            <person name="Aguilar-Osorio G."/>
            <person name="Amillis S."/>
            <person name="Uchima C.A."/>
            <person name="Anderluh G."/>
            <person name="Asadollahi M."/>
            <person name="Askin M."/>
            <person name="Barry K."/>
            <person name="Battaglia E."/>
            <person name="Bayram O."/>
            <person name="Benocci T."/>
            <person name="Braus-Stromeyer S.A."/>
            <person name="Caldana C."/>
            <person name="Canovas D."/>
            <person name="Cerqueira G.C."/>
            <person name="Chen F."/>
            <person name="Chen W."/>
            <person name="Choi C."/>
            <person name="Clum A."/>
            <person name="Dos Santos R.A."/>
            <person name="Damasio A.R."/>
            <person name="Diallinas G."/>
            <person name="Emri T."/>
            <person name="Fekete E."/>
            <person name="Flipphi M."/>
            <person name="Freyberg S."/>
            <person name="Gallo A."/>
            <person name="Gournas C."/>
            <person name="Habgood R."/>
            <person name="Hainaut M."/>
            <person name="Harispe M.L."/>
            <person name="Henrissat B."/>
            <person name="Hilden K.S."/>
            <person name="Hope R."/>
            <person name="Hossain A."/>
            <person name="Karabika E."/>
            <person name="Karaffa L."/>
            <person name="Karanyi Z."/>
            <person name="Krasevec N."/>
            <person name="Kuo A."/>
            <person name="Kusch H."/>
            <person name="LaButti K."/>
            <person name="Lagendijk E.L."/>
            <person name="Lapidus A."/>
            <person name="Levasseur A."/>
            <person name="Lindquist E."/>
            <person name="Lipzen A."/>
            <person name="Logrieco A.F."/>
            <person name="MacCabe A."/>
            <person name="Maekelae M.R."/>
            <person name="Malavazi I."/>
            <person name="Melin P."/>
            <person name="Meyer V."/>
            <person name="Mielnichuk N."/>
            <person name="Miskei M."/>
            <person name="Molnar A.P."/>
            <person name="Mule G."/>
            <person name="Ngan C.Y."/>
            <person name="Orejas M."/>
            <person name="Orosz E."/>
            <person name="Ouedraogo J.P."/>
            <person name="Overkamp K.M."/>
            <person name="Park H.-S."/>
            <person name="Perrone G."/>
            <person name="Piumi F."/>
            <person name="Punt P.J."/>
            <person name="Ram A.F."/>
            <person name="Ramon A."/>
            <person name="Rauscher S."/>
            <person name="Record E."/>
            <person name="Riano-Pachon D.M."/>
            <person name="Robert V."/>
            <person name="Roehrig J."/>
            <person name="Ruller R."/>
            <person name="Salamov A."/>
            <person name="Salih N.S."/>
            <person name="Samson R.A."/>
            <person name="Sandor E."/>
            <person name="Sanguinetti M."/>
            <person name="Schuetze T."/>
            <person name="Sepcic K."/>
            <person name="Shelest E."/>
            <person name="Sherlock G."/>
            <person name="Sophianopoulou V."/>
            <person name="Squina F.M."/>
            <person name="Sun H."/>
            <person name="Susca A."/>
            <person name="Todd R.B."/>
            <person name="Tsang A."/>
            <person name="Unkles S.E."/>
            <person name="van de Wiele N."/>
            <person name="van Rossen-Uffink D."/>
            <person name="Oliveira J.V."/>
            <person name="Vesth T.C."/>
            <person name="Visser J."/>
            <person name="Yu J.-H."/>
            <person name="Zhou M."/>
            <person name="Andersen M.R."/>
            <person name="Archer D.B."/>
            <person name="Baker S.E."/>
            <person name="Benoit I."/>
            <person name="Brakhage A.A."/>
            <person name="Braus G.H."/>
            <person name="Fischer R."/>
            <person name="Frisvad J.C."/>
            <person name="Goldman G.H."/>
            <person name="Houbraken J."/>
            <person name="Oakley B."/>
            <person name="Pocsi I."/>
            <person name="Scazzocchio C."/>
            <person name="Seiboth B."/>
            <person name="vanKuyk P.A."/>
            <person name="Wortman J."/>
            <person name="Dyer P.S."/>
            <person name="Grigoriev I.V."/>
        </authorList>
    </citation>
    <scope>NUCLEOTIDE SEQUENCE [LARGE SCALE GENOMIC DNA]</scope>
    <source>
        <strain evidence="2">CBS 506.65</strain>
    </source>
</reference>